<gene>
    <name evidence="2" type="ORF">CRG98_049484</name>
</gene>
<comment type="caution">
    <text evidence="2">The sequence shown here is derived from an EMBL/GenBank/DDBJ whole genome shotgun (WGS) entry which is preliminary data.</text>
</comment>
<reference evidence="2 3" key="1">
    <citation type="submission" date="2017-11" db="EMBL/GenBank/DDBJ databases">
        <title>De-novo sequencing of pomegranate (Punica granatum L.) genome.</title>
        <authorList>
            <person name="Akparov Z."/>
            <person name="Amiraslanov A."/>
            <person name="Hajiyeva S."/>
            <person name="Abbasov M."/>
            <person name="Kaur K."/>
            <person name="Hamwieh A."/>
            <person name="Solovyev V."/>
            <person name="Salamov A."/>
            <person name="Braich B."/>
            <person name="Kosarev P."/>
            <person name="Mahmoud A."/>
            <person name="Hajiyev E."/>
            <person name="Babayeva S."/>
            <person name="Izzatullayeva V."/>
            <person name="Mammadov A."/>
            <person name="Mammadov A."/>
            <person name="Sharifova S."/>
            <person name="Ojaghi J."/>
            <person name="Eynullazada K."/>
            <person name="Bayramov B."/>
            <person name="Abdulazimova A."/>
            <person name="Shahmuradov I."/>
        </authorList>
    </citation>
    <scope>NUCLEOTIDE SEQUENCE [LARGE SCALE GENOMIC DNA]</scope>
    <source>
        <strain evidence="3">cv. AG2017</strain>
        <tissue evidence="2">Leaf</tissue>
    </source>
</reference>
<evidence type="ECO:0000313" key="3">
    <source>
        <dbReference type="Proteomes" id="UP000233551"/>
    </source>
</evidence>
<sequence>MLDLELGTELVDDFVVQVLGIIRDDRPRDPIPGNDAASEKTGHGFCGDRRESDSLDTFGE</sequence>
<dbReference type="EMBL" id="PGOL01040298">
    <property type="protein sequence ID" value="PKI18242.1"/>
    <property type="molecule type" value="Genomic_DNA"/>
</dbReference>
<organism evidence="2 3">
    <name type="scientific">Punica granatum</name>
    <name type="common">Pomegranate</name>
    <dbReference type="NCBI Taxonomy" id="22663"/>
    <lineage>
        <taxon>Eukaryota</taxon>
        <taxon>Viridiplantae</taxon>
        <taxon>Streptophyta</taxon>
        <taxon>Embryophyta</taxon>
        <taxon>Tracheophyta</taxon>
        <taxon>Spermatophyta</taxon>
        <taxon>Magnoliopsida</taxon>
        <taxon>eudicotyledons</taxon>
        <taxon>Gunneridae</taxon>
        <taxon>Pentapetalae</taxon>
        <taxon>rosids</taxon>
        <taxon>malvids</taxon>
        <taxon>Myrtales</taxon>
        <taxon>Lythraceae</taxon>
        <taxon>Punica</taxon>
    </lineage>
</organism>
<keyword evidence="3" id="KW-1185">Reference proteome</keyword>
<proteinExistence type="predicted"/>
<name>A0A2I0HEL6_PUNGR</name>
<evidence type="ECO:0000313" key="2">
    <source>
        <dbReference type="EMBL" id="PKI18242.1"/>
    </source>
</evidence>
<evidence type="ECO:0000256" key="1">
    <source>
        <dbReference type="SAM" id="MobiDB-lite"/>
    </source>
</evidence>
<accession>A0A2I0HEL6</accession>
<feature type="non-terminal residue" evidence="2">
    <location>
        <position position="60"/>
    </location>
</feature>
<feature type="region of interest" description="Disordered" evidence="1">
    <location>
        <begin position="25"/>
        <end position="60"/>
    </location>
</feature>
<feature type="compositionally biased region" description="Basic and acidic residues" evidence="1">
    <location>
        <begin position="37"/>
        <end position="53"/>
    </location>
</feature>
<dbReference type="Proteomes" id="UP000233551">
    <property type="component" value="Unassembled WGS sequence"/>
</dbReference>
<protein>
    <submittedName>
        <fullName evidence="2">Uncharacterized protein</fullName>
    </submittedName>
</protein>
<dbReference type="AlphaFoldDB" id="A0A2I0HEL6"/>